<gene>
    <name evidence="1" type="ORF">MLD38_039170</name>
</gene>
<name>A0ACB9L199_9MYRT</name>
<dbReference type="Proteomes" id="UP001057402">
    <property type="component" value="Chromosome 12"/>
</dbReference>
<accession>A0ACB9L199</accession>
<reference evidence="2" key="1">
    <citation type="journal article" date="2023" name="Front. Plant Sci.">
        <title>Chromosomal-level genome assembly of Melastoma candidum provides insights into trichome evolution.</title>
        <authorList>
            <person name="Zhong Y."/>
            <person name="Wu W."/>
            <person name="Sun C."/>
            <person name="Zou P."/>
            <person name="Liu Y."/>
            <person name="Dai S."/>
            <person name="Zhou R."/>
        </authorList>
    </citation>
    <scope>NUCLEOTIDE SEQUENCE [LARGE SCALE GENOMIC DNA]</scope>
</reference>
<sequence length="232" mass="25232">MADKVVTMVMKVDLQCSRCYRKIKKVLCKFPEVRDQIYDEKQNKVMFTVVTCCPDVILQRIASKGGRSVEGIEILPEKKKEPEKKKDAGGDKDKPKDAAGGEKKKDAAGGGKPKDADGGEKKKKDAAGGDKPKQSPAEKKPEAQVHKDVFGPISGFPTIYPSGMFYNNQPYYPGYGGGVPMPMACNHSLGRPCMCYGLPTYDGYMGNGGGGYSNTGRFDYFSEENPAACSIM</sequence>
<evidence type="ECO:0000313" key="2">
    <source>
        <dbReference type="Proteomes" id="UP001057402"/>
    </source>
</evidence>
<proteinExistence type="predicted"/>
<keyword evidence="2" id="KW-1185">Reference proteome</keyword>
<comment type="caution">
    <text evidence="1">The sequence shown here is derived from an EMBL/GenBank/DDBJ whole genome shotgun (WGS) entry which is preliminary data.</text>
</comment>
<protein>
    <submittedName>
        <fullName evidence="1">Uncharacterized protein</fullName>
    </submittedName>
</protein>
<organism evidence="1 2">
    <name type="scientific">Melastoma candidum</name>
    <dbReference type="NCBI Taxonomy" id="119954"/>
    <lineage>
        <taxon>Eukaryota</taxon>
        <taxon>Viridiplantae</taxon>
        <taxon>Streptophyta</taxon>
        <taxon>Embryophyta</taxon>
        <taxon>Tracheophyta</taxon>
        <taxon>Spermatophyta</taxon>
        <taxon>Magnoliopsida</taxon>
        <taxon>eudicotyledons</taxon>
        <taxon>Gunneridae</taxon>
        <taxon>Pentapetalae</taxon>
        <taxon>rosids</taxon>
        <taxon>malvids</taxon>
        <taxon>Myrtales</taxon>
        <taxon>Melastomataceae</taxon>
        <taxon>Melastomatoideae</taxon>
        <taxon>Melastomateae</taxon>
        <taxon>Melastoma</taxon>
    </lineage>
</organism>
<evidence type="ECO:0000313" key="1">
    <source>
        <dbReference type="EMBL" id="KAI4303559.1"/>
    </source>
</evidence>
<dbReference type="EMBL" id="CM042891">
    <property type="protein sequence ID" value="KAI4303559.1"/>
    <property type="molecule type" value="Genomic_DNA"/>
</dbReference>